<accession>A0ABU5DZC2</accession>
<keyword evidence="1" id="KW-0732">Signal</keyword>
<gene>
    <name evidence="2" type="ORF">SMD31_12105</name>
</gene>
<evidence type="ECO:0000313" key="2">
    <source>
        <dbReference type="EMBL" id="MDY0872676.1"/>
    </source>
</evidence>
<reference evidence="2 3" key="1">
    <citation type="journal article" date="2013" name="Antonie Van Leeuwenhoek">
        <title>Dongia rigui sp. nov., isolated from freshwater of a large wetland in Korea.</title>
        <authorList>
            <person name="Baik K.S."/>
            <person name="Hwang Y.M."/>
            <person name="Choi J.S."/>
            <person name="Kwon J."/>
            <person name="Seong C.N."/>
        </authorList>
    </citation>
    <scope>NUCLEOTIDE SEQUENCE [LARGE SCALE GENOMIC DNA]</scope>
    <source>
        <strain evidence="2 3">04SU4-P</strain>
    </source>
</reference>
<protein>
    <recommendedName>
        <fullName evidence="4">PepSY domain-containing protein</fullName>
    </recommendedName>
</protein>
<keyword evidence="3" id="KW-1185">Reference proteome</keyword>
<evidence type="ECO:0000313" key="3">
    <source>
        <dbReference type="Proteomes" id="UP001271769"/>
    </source>
</evidence>
<evidence type="ECO:0000256" key="1">
    <source>
        <dbReference type="SAM" id="SignalP"/>
    </source>
</evidence>
<organism evidence="2 3">
    <name type="scientific">Dongia rigui</name>
    <dbReference type="NCBI Taxonomy" id="940149"/>
    <lineage>
        <taxon>Bacteria</taxon>
        <taxon>Pseudomonadati</taxon>
        <taxon>Pseudomonadota</taxon>
        <taxon>Alphaproteobacteria</taxon>
        <taxon>Rhodospirillales</taxon>
        <taxon>Dongiaceae</taxon>
        <taxon>Dongia</taxon>
    </lineage>
</organism>
<sequence length="110" mass="11660">MRYRLTFGSLLTLSLLVPALTSNADERGDWRQPLPASAGSPETIAKFDTAATGAFSADDAQERLEQAGYAGIADLEQVNPFVWRATGRKGGAIYALTVDFNGTVVGINAP</sequence>
<name>A0ABU5DZC2_9PROT</name>
<feature type="chain" id="PRO_5045333078" description="PepSY domain-containing protein" evidence="1">
    <location>
        <begin position="25"/>
        <end position="110"/>
    </location>
</feature>
<proteinExistence type="predicted"/>
<evidence type="ECO:0008006" key="4">
    <source>
        <dbReference type="Google" id="ProtNLM"/>
    </source>
</evidence>
<dbReference type="RefSeq" id="WP_320501150.1">
    <property type="nucleotide sequence ID" value="NZ_JAXCLX010000002.1"/>
</dbReference>
<comment type="caution">
    <text evidence="2">The sequence shown here is derived from an EMBL/GenBank/DDBJ whole genome shotgun (WGS) entry which is preliminary data.</text>
</comment>
<dbReference type="Proteomes" id="UP001271769">
    <property type="component" value="Unassembled WGS sequence"/>
</dbReference>
<dbReference type="EMBL" id="JAXCLX010000002">
    <property type="protein sequence ID" value="MDY0872676.1"/>
    <property type="molecule type" value="Genomic_DNA"/>
</dbReference>
<feature type="signal peptide" evidence="1">
    <location>
        <begin position="1"/>
        <end position="24"/>
    </location>
</feature>